<dbReference type="AlphaFoldDB" id="A0A7L7KRL7"/>
<dbReference type="Gene3D" id="3.40.640.10">
    <property type="entry name" value="Type I PLP-dependent aspartate aminotransferase-like (Major domain)"/>
    <property type="match status" value="1"/>
</dbReference>
<evidence type="ECO:0000256" key="2">
    <source>
        <dbReference type="ARBA" id="ARBA00007441"/>
    </source>
</evidence>
<comment type="similarity">
    <text evidence="2 6">Belongs to the class-I pyridoxal-phosphate-dependent aminotransferase family.</text>
</comment>
<evidence type="ECO:0000313" key="9">
    <source>
        <dbReference type="Proteomes" id="UP000514720"/>
    </source>
</evidence>
<dbReference type="EC" id="2.6.1.-" evidence="6"/>
<keyword evidence="3 6" id="KW-0032">Aminotransferase</keyword>
<evidence type="ECO:0000256" key="1">
    <source>
        <dbReference type="ARBA" id="ARBA00001933"/>
    </source>
</evidence>
<dbReference type="InterPro" id="IPR015422">
    <property type="entry name" value="PyrdxlP-dep_Trfase_small"/>
</dbReference>
<dbReference type="PROSITE" id="PS00105">
    <property type="entry name" value="AA_TRANSFER_CLASS_1"/>
    <property type="match status" value="1"/>
</dbReference>
<evidence type="ECO:0000259" key="7">
    <source>
        <dbReference type="Pfam" id="PF00155"/>
    </source>
</evidence>
<name>A0A7L7KRL7_9MOLU</name>
<keyword evidence="5" id="KW-0663">Pyridoxal phosphate</keyword>
<dbReference type="InterPro" id="IPR004839">
    <property type="entry name" value="Aminotransferase_I/II_large"/>
</dbReference>
<dbReference type="InterPro" id="IPR015424">
    <property type="entry name" value="PyrdxlP-dep_Trfase"/>
</dbReference>
<dbReference type="PANTHER" id="PTHR46383">
    <property type="entry name" value="ASPARTATE AMINOTRANSFERASE"/>
    <property type="match status" value="1"/>
</dbReference>
<dbReference type="CDD" id="cd00609">
    <property type="entry name" value="AAT_like"/>
    <property type="match status" value="1"/>
</dbReference>
<accession>A0A7L7KRL7</accession>
<dbReference type="SUPFAM" id="SSF53383">
    <property type="entry name" value="PLP-dependent transferases"/>
    <property type="match status" value="1"/>
</dbReference>
<dbReference type="GO" id="GO:0008483">
    <property type="term" value="F:transaminase activity"/>
    <property type="evidence" value="ECO:0007669"/>
    <property type="project" value="UniProtKB-KW"/>
</dbReference>
<dbReference type="GO" id="GO:0030170">
    <property type="term" value="F:pyridoxal phosphate binding"/>
    <property type="evidence" value="ECO:0007669"/>
    <property type="project" value="InterPro"/>
</dbReference>
<evidence type="ECO:0000256" key="3">
    <source>
        <dbReference type="ARBA" id="ARBA00022576"/>
    </source>
</evidence>
<evidence type="ECO:0000313" key="8">
    <source>
        <dbReference type="EMBL" id="QMS84594.1"/>
    </source>
</evidence>
<dbReference type="GO" id="GO:0006520">
    <property type="term" value="P:amino acid metabolic process"/>
    <property type="evidence" value="ECO:0007669"/>
    <property type="project" value="InterPro"/>
</dbReference>
<dbReference type="Gene3D" id="3.90.1150.10">
    <property type="entry name" value="Aspartate Aminotransferase, domain 1"/>
    <property type="match status" value="1"/>
</dbReference>
<evidence type="ECO:0000256" key="6">
    <source>
        <dbReference type="RuleBase" id="RU000481"/>
    </source>
</evidence>
<dbReference type="EMBL" id="CP048914">
    <property type="protein sequence ID" value="QMS84594.1"/>
    <property type="molecule type" value="Genomic_DNA"/>
</dbReference>
<dbReference type="InterPro" id="IPR015421">
    <property type="entry name" value="PyrdxlP-dep_Trfase_major"/>
</dbReference>
<keyword evidence="4 6" id="KW-0808">Transferase</keyword>
<dbReference type="RefSeq" id="WP_258878211.1">
    <property type="nucleotide sequence ID" value="NZ_CP048914.1"/>
</dbReference>
<dbReference type="KEGG" id="xcl:G4Z02_02120"/>
<sequence>MSKFIKQEVQEIAISGIRQFNQKAEDVEGVIKLTLGELDFNTFDHIKEGVSWAAEHNKTRYTPNAGLDALRKKISYRYEHYNAEEVIVTVGTTEGISIIVKSCIGKGDEVIIPTPGYVGYEPLIKIEQATVREIDLSTSDFRITKEQLETAYNENTKAILITNPNNPTGKVLTMTEMDYIKDFVLKYDLLLIVDEVYSEIVFDGTFTSFSVYSELKDNMVLLDGFSKSHAMTGFRIGYIVADILMIRQLLKTHQYSVTSATSLSQYAALAAKDEDSLFLVQELRKRRDFLCQELDRLGLAYVYPEGAFYVFVNIAEYSSSSIAFCERLLYTYKVATIPGESFLGHHNDYIRISYALPLEELAEAMKRIESFLKEKR</sequence>
<comment type="cofactor">
    <cofactor evidence="1 6">
        <name>pyridoxal 5'-phosphate</name>
        <dbReference type="ChEBI" id="CHEBI:597326"/>
    </cofactor>
</comment>
<feature type="domain" description="Aminotransferase class I/classII large" evidence="7">
    <location>
        <begin position="29"/>
        <end position="368"/>
    </location>
</feature>
<proteinExistence type="inferred from homology"/>
<evidence type="ECO:0000256" key="5">
    <source>
        <dbReference type="ARBA" id="ARBA00022898"/>
    </source>
</evidence>
<gene>
    <name evidence="8" type="ORF">G4Z02_02120</name>
</gene>
<dbReference type="PRINTS" id="PR00753">
    <property type="entry name" value="ACCSYNTHASE"/>
</dbReference>
<dbReference type="PANTHER" id="PTHR46383:SF4">
    <property type="entry name" value="AMINOTRANSFERASE"/>
    <property type="match status" value="1"/>
</dbReference>
<keyword evidence="9" id="KW-1185">Reference proteome</keyword>
<protein>
    <recommendedName>
        <fullName evidence="6">Aminotransferase</fullName>
        <ecNumber evidence="6">2.6.1.-</ecNumber>
    </recommendedName>
</protein>
<dbReference type="Proteomes" id="UP000514720">
    <property type="component" value="Chromosome"/>
</dbReference>
<organism evidence="8 9">
    <name type="scientific">Candidatus Xianfuyuplasma coldseepsis</name>
    <dbReference type="NCBI Taxonomy" id="2782163"/>
    <lineage>
        <taxon>Bacteria</taxon>
        <taxon>Bacillati</taxon>
        <taxon>Mycoplasmatota</taxon>
        <taxon>Mollicutes</taxon>
        <taxon>Candidatus Izemoplasmatales</taxon>
        <taxon>Candidatus Izemoplasmataceae</taxon>
        <taxon>Candidatus Xianfuyuplasma</taxon>
    </lineage>
</organism>
<dbReference type="InterPro" id="IPR050596">
    <property type="entry name" value="AspAT/PAT-like"/>
</dbReference>
<dbReference type="Pfam" id="PF00155">
    <property type="entry name" value="Aminotran_1_2"/>
    <property type="match status" value="1"/>
</dbReference>
<reference evidence="8 9" key="1">
    <citation type="submission" date="2020-02" db="EMBL/GenBank/DDBJ databases">
        <authorList>
            <person name="Zheng R.K."/>
            <person name="Sun C.M."/>
        </authorList>
    </citation>
    <scope>NUCLEOTIDE SEQUENCE [LARGE SCALE GENOMIC DNA]</scope>
    <source>
        <strain evidence="9">zrk13</strain>
    </source>
</reference>
<evidence type="ECO:0000256" key="4">
    <source>
        <dbReference type="ARBA" id="ARBA00022679"/>
    </source>
</evidence>
<dbReference type="InterPro" id="IPR004838">
    <property type="entry name" value="NHTrfase_class1_PyrdxlP-BS"/>
</dbReference>